<dbReference type="AlphaFoldDB" id="A0A3A4AFV0"/>
<comment type="caution">
    <text evidence="2">The sequence shown here is derived from an EMBL/GenBank/DDBJ whole genome shotgun (WGS) entry which is preliminary data.</text>
</comment>
<dbReference type="SUPFAM" id="SSF51905">
    <property type="entry name" value="FAD/NAD(P)-binding domain"/>
    <property type="match status" value="1"/>
</dbReference>
<dbReference type="PRINTS" id="PR00420">
    <property type="entry name" value="RNGMNOXGNASE"/>
</dbReference>
<dbReference type="Gene3D" id="3.50.50.60">
    <property type="entry name" value="FAD/NAD(P)-binding domain"/>
    <property type="match status" value="1"/>
</dbReference>
<dbReference type="InterPro" id="IPR036188">
    <property type="entry name" value="FAD/NAD-bd_sf"/>
</dbReference>
<dbReference type="RefSeq" id="WP_119929130.1">
    <property type="nucleotide sequence ID" value="NZ_QZEY01000011.1"/>
</dbReference>
<reference evidence="2 3" key="1">
    <citation type="submission" date="2018-09" db="EMBL/GenBank/DDBJ databases">
        <title>YIM 75507 draft genome.</title>
        <authorList>
            <person name="Tang S."/>
            <person name="Feng Y."/>
        </authorList>
    </citation>
    <scope>NUCLEOTIDE SEQUENCE [LARGE SCALE GENOMIC DNA]</scope>
    <source>
        <strain evidence="2 3">YIM 75507</strain>
    </source>
</reference>
<dbReference type="OrthoDB" id="103324at2"/>
<dbReference type="Pfam" id="PF04820">
    <property type="entry name" value="Trp_halogenase"/>
    <property type="match status" value="2"/>
</dbReference>
<dbReference type="PANTHER" id="PTHR43747">
    <property type="entry name" value="FAD-BINDING PROTEIN"/>
    <property type="match status" value="1"/>
</dbReference>
<dbReference type="EMBL" id="QZEY01000011">
    <property type="protein sequence ID" value="RJL27229.1"/>
    <property type="molecule type" value="Genomic_DNA"/>
</dbReference>
<proteinExistence type="inferred from homology"/>
<evidence type="ECO:0000256" key="1">
    <source>
        <dbReference type="ARBA" id="ARBA00038396"/>
    </source>
</evidence>
<keyword evidence="3" id="KW-1185">Reference proteome</keyword>
<protein>
    <submittedName>
        <fullName evidence="2">NAD(P)/FAD-dependent oxidoreductase</fullName>
    </submittedName>
</protein>
<name>A0A3A4AFV0_9ACTN</name>
<comment type="similarity">
    <text evidence="1">Belongs to the flavin-dependent halogenase family. Bacterial tryptophan halogenase subfamily.</text>
</comment>
<dbReference type="Proteomes" id="UP000265768">
    <property type="component" value="Unassembled WGS sequence"/>
</dbReference>
<evidence type="ECO:0000313" key="2">
    <source>
        <dbReference type="EMBL" id="RJL27229.1"/>
    </source>
</evidence>
<organism evidence="2 3">
    <name type="scientific">Bailinhaonella thermotolerans</name>
    <dbReference type="NCBI Taxonomy" id="1070861"/>
    <lineage>
        <taxon>Bacteria</taxon>
        <taxon>Bacillati</taxon>
        <taxon>Actinomycetota</taxon>
        <taxon>Actinomycetes</taxon>
        <taxon>Streptosporangiales</taxon>
        <taxon>Streptosporangiaceae</taxon>
        <taxon>Bailinhaonella</taxon>
    </lineage>
</organism>
<dbReference type="InterPro" id="IPR050816">
    <property type="entry name" value="Flavin-dep_Halogenase_NPB"/>
</dbReference>
<accession>A0A3A4AFV0</accession>
<dbReference type="GO" id="GO:0004497">
    <property type="term" value="F:monooxygenase activity"/>
    <property type="evidence" value="ECO:0007669"/>
    <property type="project" value="InterPro"/>
</dbReference>
<gene>
    <name evidence="2" type="ORF">D5H75_25905</name>
</gene>
<sequence>MNQQQFDVIVVGAGPAGSCTAGLLAMDGRRVLLLDRDKHPRYHIGESLISGVWPTLDRLGVRERLEQMGFPRKYGADVLWGADAEKWGFTFRQAGPYEFVHQVRRAEFDAMLVGRARELGVHVVEDATVKDALFDGDRVAGVRYQVRGRGELEEARARFTVDATGQQRWLGRHFDLVDWHEDLRNIAIWGYWQGCRRFDGERAGHTLVEALPTGWLWFIPLGQDTTSIGYVTSSELLTNSGLSAEKLFETQLEESKLVKPMMDGSTLVTAYRTARDWSYQCRSFQGPGWALVGDASAFIDPLLSTGVTLAVRGARVLAKALNEALSDPAREAAALRAYEDNCRAFLNVILEFVRFFYDQTKTRSEYYRGAQEIIDPERQRYPEFDFVKLVSGLAGDDEDLAIVKEILVYR</sequence>
<dbReference type="PANTHER" id="PTHR43747:SF1">
    <property type="entry name" value="SLR1998 PROTEIN"/>
    <property type="match status" value="1"/>
</dbReference>
<evidence type="ECO:0000313" key="3">
    <source>
        <dbReference type="Proteomes" id="UP000265768"/>
    </source>
</evidence>
<dbReference type="InterPro" id="IPR006905">
    <property type="entry name" value="Flavin_halogenase"/>
</dbReference>
<dbReference type="Gene3D" id="3.30.9.100">
    <property type="match status" value="1"/>
</dbReference>